<evidence type="ECO:0000313" key="1">
    <source>
        <dbReference type="EMBL" id="ABG12809.1"/>
    </source>
</evidence>
<evidence type="ECO:0000313" key="2">
    <source>
        <dbReference type="Proteomes" id="UP000001971"/>
    </source>
</evidence>
<dbReference type="KEGG" id="ypa:YPA_0841"/>
<sequence>MGPSRSGTFRMKLHAKEVVFFYCGGKWLAVVGLGDGIWAYWHCISMHEVEIGSVRDTTEQMVTGLCGNLIPPHMRQRQTKISHLFYWCINHPEGGDPATFLTAGCQQLHTKADPQHGLSTTFDQFDKLALPQLFHGGMGGAHTRHKQFVCSQDDCRVAADNRCITQTLYRIGDRGEIGTTGIQDHHIHYSTPFELGRVLPSTRMA</sequence>
<proteinExistence type="predicted"/>
<gene>
    <name evidence="1" type="ordered locus">YPA_0841</name>
</gene>
<accession>A0A0H2Y473</accession>
<name>A0A0H2Y473_YERPA</name>
<reference evidence="1 2" key="1">
    <citation type="journal article" date="2006" name="J. Bacteriol.">
        <title>Complete genome sequence of Yersinia pestis strains Antiqua and Nepal516: evidence of gene reduction in an emerging pathogen.</title>
        <authorList>
            <person name="Chain P.S."/>
            <person name="Hu P."/>
            <person name="Malfatti S.A."/>
            <person name="Radnedge L."/>
            <person name="Larimer F."/>
            <person name="Vergez L.M."/>
            <person name="Worsham P."/>
            <person name="Chu M.C."/>
            <person name="Andersen G.L."/>
        </authorList>
    </citation>
    <scope>NUCLEOTIDE SEQUENCE [LARGE SCALE GENOMIC DNA]</scope>
    <source>
        <strain evidence="1 2">Antiqua</strain>
    </source>
</reference>
<dbReference type="EMBL" id="CP000308">
    <property type="protein sequence ID" value="ABG12809.1"/>
    <property type="molecule type" value="Genomic_DNA"/>
</dbReference>
<protein>
    <submittedName>
        <fullName evidence="1">Uncharacterized protein</fullName>
    </submittedName>
</protein>
<dbReference type="Proteomes" id="UP000001971">
    <property type="component" value="Chromosome"/>
</dbReference>
<organism evidence="1 2">
    <name type="scientific">Yersinia pestis bv. Antiqua (strain Antiqua)</name>
    <dbReference type="NCBI Taxonomy" id="360102"/>
    <lineage>
        <taxon>Bacteria</taxon>
        <taxon>Pseudomonadati</taxon>
        <taxon>Pseudomonadota</taxon>
        <taxon>Gammaproteobacteria</taxon>
        <taxon>Enterobacterales</taxon>
        <taxon>Yersiniaceae</taxon>
        <taxon>Yersinia</taxon>
    </lineage>
</organism>
<dbReference type="AlphaFoldDB" id="A0A0H2Y473"/>